<keyword evidence="1" id="KW-1133">Transmembrane helix</keyword>
<evidence type="ECO:0000313" key="2">
    <source>
        <dbReference type="EMBL" id="RZS77514.1"/>
    </source>
</evidence>
<feature type="transmembrane region" description="Helical" evidence="1">
    <location>
        <begin position="56"/>
        <end position="80"/>
    </location>
</feature>
<reference evidence="2 3" key="1">
    <citation type="submission" date="2019-02" db="EMBL/GenBank/DDBJ databases">
        <title>Genomic Encyclopedia of Type Strains, Phase IV (KMG-IV): sequencing the most valuable type-strain genomes for metagenomic binning, comparative biology and taxonomic classification.</title>
        <authorList>
            <person name="Goeker M."/>
        </authorList>
    </citation>
    <scope>NUCLEOTIDE SEQUENCE [LARGE SCALE GENOMIC DNA]</scope>
    <source>
        <strain evidence="2 3">DSM 45622</strain>
    </source>
</reference>
<proteinExistence type="predicted"/>
<evidence type="ECO:0000256" key="1">
    <source>
        <dbReference type="SAM" id="Phobius"/>
    </source>
</evidence>
<dbReference type="EMBL" id="SGXD01000013">
    <property type="protein sequence ID" value="RZS77514.1"/>
    <property type="molecule type" value="Genomic_DNA"/>
</dbReference>
<protein>
    <submittedName>
        <fullName evidence="2">Uncharacterized protein</fullName>
    </submittedName>
</protein>
<accession>A0A4Q7N737</accession>
<name>A0A4Q7N737_9ACTN</name>
<keyword evidence="1" id="KW-0472">Membrane</keyword>
<comment type="caution">
    <text evidence="2">The sequence shown here is derived from an EMBL/GenBank/DDBJ whole genome shotgun (WGS) entry which is preliminary data.</text>
</comment>
<gene>
    <name evidence="2" type="ORF">EV189_4045</name>
</gene>
<dbReference type="Proteomes" id="UP000293638">
    <property type="component" value="Unassembled WGS sequence"/>
</dbReference>
<keyword evidence="1" id="KW-0812">Transmembrane</keyword>
<organism evidence="2 3">
    <name type="scientific">Motilibacter rhizosphaerae</name>
    <dbReference type="NCBI Taxonomy" id="598652"/>
    <lineage>
        <taxon>Bacteria</taxon>
        <taxon>Bacillati</taxon>
        <taxon>Actinomycetota</taxon>
        <taxon>Actinomycetes</taxon>
        <taxon>Motilibacterales</taxon>
        <taxon>Motilibacteraceae</taxon>
        <taxon>Motilibacter</taxon>
    </lineage>
</organism>
<keyword evidence="3" id="KW-1185">Reference proteome</keyword>
<evidence type="ECO:0000313" key="3">
    <source>
        <dbReference type="Proteomes" id="UP000293638"/>
    </source>
</evidence>
<feature type="transmembrane region" description="Helical" evidence="1">
    <location>
        <begin position="23"/>
        <end position="50"/>
    </location>
</feature>
<sequence length="118" mass="12331">MVGALRRALAFSKRQDLTKVQTVGLVGTVLGVRLLPLFVPGVAICVAGGVSHHPAVAFVGLGLAVASMLLFVAPLPLVLYGGVQKWTTGRGDVLGPPRSLGFSKLAWSLAWGGDREDR</sequence>
<dbReference type="AlphaFoldDB" id="A0A4Q7N737"/>